<dbReference type="Gene3D" id="3.30.760.10">
    <property type="entry name" value="RNA Cap, Translation Initiation Factor Eif4e"/>
    <property type="match status" value="1"/>
</dbReference>
<feature type="compositionally biased region" description="Acidic residues" evidence="7">
    <location>
        <begin position="15"/>
        <end position="27"/>
    </location>
</feature>
<evidence type="ECO:0000313" key="9">
    <source>
        <dbReference type="Proteomes" id="UP000186817"/>
    </source>
</evidence>
<dbReference type="GO" id="GO:0000340">
    <property type="term" value="F:RNA 7-methylguanosine cap binding"/>
    <property type="evidence" value="ECO:0007669"/>
    <property type="project" value="TreeGrafter"/>
</dbReference>
<reference evidence="8 9" key="1">
    <citation type="submission" date="2016-02" db="EMBL/GenBank/DDBJ databases">
        <title>Genome analysis of coral dinoflagellate symbionts highlights evolutionary adaptations to a symbiotic lifestyle.</title>
        <authorList>
            <person name="Aranda M."/>
            <person name="Li Y."/>
            <person name="Liew Y.J."/>
            <person name="Baumgarten S."/>
            <person name="Simakov O."/>
            <person name="Wilson M."/>
            <person name="Piel J."/>
            <person name="Ashoor H."/>
            <person name="Bougouffa S."/>
            <person name="Bajic V.B."/>
            <person name="Ryu T."/>
            <person name="Ravasi T."/>
            <person name="Bayer T."/>
            <person name="Micklem G."/>
            <person name="Kim H."/>
            <person name="Bhak J."/>
            <person name="Lajeunesse T.C."/>
            <person name="Voolstra C.R."/>
        </authorList>
    </citation>
    <scope>NUCLEOTIDE SEQUENCE [LARGE SCALE GENOMIC DNA]</scope>
    <source>
        <strain evidence="8 9">CCMP2467</strain>
    </source>
</reference>
<comment type="caution">
    <text evidence="8">The sequence shown here is derived from an EMBL/GenBank/DDBJ whole genome shotgun (WGS) entry which is preliminary data.</text>
</comment>
<dbReference type="GO" id="GO:0016281">
    <property type="term" value="C:eukaryotic translation initiation factor 4F complex"/>
    <property type="evidence" value="ECO:0007669"/>
    <property type="project" value="TreeGrafter"/>
</dbReference>
<accession>A0A1Q9DBU4</accession>
<evidence type="ECO:0000256" key="3">
    <source>
        <dbReference type="ARBA" id="ARBA00022845"/>
    </source>
</evidence>
<dbReference type="AlphaFoldDB" id="A0A1Q9DBU4"/>
<evidence type="ECO:0000256" key="1">
    <source>
        <dbReference type="ARBA" id="ARBA00009860"/>
    </source>
</evidence>
<name>A0A1Q9DBU4_SYMMI</name>
<evidence type="ECO:0000256" key="5">
    <source>
        <dbReference type="ARBA" id="ARBA00022917"/>
    </source>
</evidence>
<dbReference type="InterPro" id="IPR023398">
    <property type="entry name" value="TIF_eIF4e-like"/>
</dbReference>
<dbReference type="GO" id="GO:0003743">
    <property type="term" value="F:translation initiation factor activity"/>
    <property type="evidence" value="ECO:0007669"/>
    <property type="project" value="UniProtKB-KW"/>
</dbReference>
<protein>
    <submittedName>
        <fullName evidence="8">Eukaryotic translation initiation factor NCBP</fullName>
    </submittedName>
</protein>
<evidence type="ECO:0000256" key="4">
    <source>
        <dbReference type="ARBA" id="ARBA00022884"/>
    </source>
</evidence>
<evidence type="ECO:0000256" key="7">
    <source>
        <dbReference type="SAM" id="MobiDB-lite"/>
    </source>
</evidence>
<dbReference type="Proteomes" id="UP000186817">
    <property type="component" value="Unassembled WGS sequence"/>
</dbReference>
<keyword evidence="9" id="KW-1185">Reference proteome</keyword>
<dbReference type="SUPFAM" id="SSF55418">
    <property type="entry name" value="eIF4e-like"/>
    <property type="match status" value="1"/>
</dbReference>
<proteinExistence type="inferred from homology"/>
<feature type="compositionally biased region" description="Polar residues" evidence="7">
    <location>
        <begin position="1"/>
        <end position="11"/>
    </location>
</feature>
<dbReference type="InterPro" id="IPR001040">
    <property type="entry name" value="TIF_eIF_4E"/>
</dbReference>
<keyword evidence="4 6" id="KW-0694">RNA-binding</keyword>
<evidence type="ECO:0000313" key="8">
    <source>
        <dbReference type="EMBL" id="OLP92638.1"/>
    </source>
</evidence>
<feature type="region of interest" description="Disordered" evidence="7">
    <location>
        <begin position="1"/>
        <end position="27"/>
    </location>
</feature>
<dbReference type="Pfam" id="PF01652">
    <property type="entry name" value="IF4E"/>
    <property type="match status" value="1"/>
</dbReference>
<evidence type="ECO:0000256" key="2">
    <source>
        <dbReference type="ARBA" id="ARBA00022540"/>
    </source>
</evidence>
<dbReference type="OrthoDB" id="590761at2759"/>
<gene>
    <name evidence="8" type="primary">NCBP</name>
    <name evidence="8" type="ORF">AK812_SmicGene25514</name>
</gene>
<dbReference type="OMA" id="QWEDAAN"/>
<sequence>MVHLSFSSSVTAPDDAAEFEEEEDPGVPEELPLRHTWIVWQQLASPGKSVPYEQSTKQIASMNSVEDFWPVFDRLPQPSDLLTRRMAEKTQEDGSHVVDALMIFRDGVLPQWEDAANSEGGHLQFHFKASVGAAQLDEYWNNLVLGTLGNTLEPAEMITGLRLVDKVTTGKGGVPSMVRMEVWFGSASDVQAVAALQKNVERCVATRTLEGRLGSIPKAELKHHKMTRHQ</sequence>
<keyword evidence="2 6" id="KW-0396">Initiation factor</keyword>
<organism evidence="8 9">
    <name type="scientific">Symbiodinium microadriaticum</name>
    <name type="common">Dinoflagellate</name>
    <name type="synonym">Zooxanthella microadriatica</name>
    <dbReference type="NCBI Taxonomy" id="2951"/>
    <lineage>
        <taxon>Eukaryota</taxon>
        <taxon>Sar</taxon>
        <taxon>Alveolata</taxon>
        <taxon>Dinophyceae</taxon>
        <taxon>Suessiales</taxon>
        <taxon>Symbiodiniaceae</taxon>
        <taxon>Symbiodinium</taxon>
    </lineage>
</organism>
<keyword evidence="3" id="KW-0810">Translation regulation</keyword>
<dbReference type="PANTHER" id="PTHR11960">
    <property type="entry name" value="EUKARYOTIC TRANSLATION INITIATION FACTOR 4E RELATED"/>
    <property type="match status" value="1"/>
</dbReference>
<dbReference type="EMBL" id="LSRX01000612">
    <property type="protein sequence ID" value="OLP92638.1"/>
    <property type="molecule type" value="Genomic_DNA"/>
</dbReference>
<dbReference type="PANTHER" id="PTHR11960:SF8">
    <property type="entry name" value="EUKARYOTIC TRANSLATION INITIATION FACTOR 4E1-RELATED"/>
    <property type="match status" value="1"/>
</dbReference>
<evidence type="ECO:0000256" key="6">
    <source>
        <dbReference type="RuleBase" id="RU004374"/>
    </source>
</evidence>
<dbReference type="GO" id="GO:0006417">
    <property type="term" value="P:regulation of translation"/>
    <property type="evidence" value="ECO:0007669"/>
    <property type="project" value="UniProtKB-KW"/>
</dbReference>
<keyword evidence="5 6" id="KW-0648">Protein biosynthesis</keyword>
<comment type="similarity">
    <text evidence="1 6">Belongs to the eukaryotic initiation factor 4E family.</text>
</comment>